<dbReference type="OrthoDB" id="4566682at2"/>
<evidence type="ECO:0000313" key="1">
    <source>
        <dbReference type="EMBL" id="RDI54101.1"/>
    </source>
</evidence>
<dbReference type="EMBL" id="QQAZ01000002">
    <property type="protein sequence ID" value="RDI54101.1"/>
    <property type="molecule type" value="Genomic_DNA"/>
</dbReference>
<name>A0A370HC85_9NOCA</name>
<reference evidence="1 2" key="1">
    <citation type="submission" date="2018-07" db="EMBL/GenBank/DDBJ databases">
        <title>Genomic Encyclopedia of Type Strains, Phase IV (KMG-IV): sequencing the most valuable type-strain genomes for metagenomic binning, comparative biology and taxonomic classification.</title>
        <authorList>
            <person name="Goeker M."/>
        </authorList>
    </citation>
    <scope>NUCLEOTIDE SEQUENCE [LARGE SCALE GENOMIC DNA]</scope>
    <source>
        <strain evidence="1 2">DSM 44952</strain>
    </source>
</reference>
<dbReference type="Proteomes" id="UP000255355">
    <property type="component" value="Unassembled WGS sequence"/>
</dbReference>
<protein>
    <recommendedName>
        <fullName evidence="3">Excreted virulence factor EspC (Type VII ESX diderm)</fullName>
    </recommendedName>
</protein>
<gene>
    <name evidence="1" type="ORF">DFR68_102225</name>
</gene>
<sequence length="107" mass="11400">MGEICIDPEGAKQAGTAISADSNEARTRLEAQFDEIAPAAAANEGWKTGQALVDFAYVRKNDILSALQELDSVGQKIVETVTAKKAVDERYADSLTRIGKATNALSE</sequence>
<keyword evidence="2" id="KW-1185">Reference proteome</keyword>
<dbReference type="STRING" id="1210089.GCA_001613165_01570"/>
<accession>A0A370HC85</accession>
<evidence type="ECO:0008006" key="3">
    <source>
        <dbReference type="Google" id="ProtNLM"/>
    </source>
</evidence>
<comment type="caution">
    <text evidence="1">The sequence shown here is derived from an EMBL/GenBank/DDBJ whole genome shotgun (WGS) entry which is preliminary data.</text>
</comment>
<evidence type="ECO:0000313" key="2">
    <source>
        <dbReference type="Proteomes" id="UP000255355"/>
    </source>
</evidence>
<proteinExistence type="predicted"/>
<dbReference type="RefSeq" id="WP_068015732.1">
    <property type="nucleotide sequence ID" value="NZ_QQAZ01000002.1"/>
</dbReference>
<organism evidence="1 2">
    <name type="scientific">Nocardia mexicana</name>
    <dbReference type="NCBI Taxonomy" id="279262"/>
    <lineage>
        <taxon>Bacteria</taxon>
        <taxon>Bacillati</taxon>
        <taxon>Actinomycetota</taxon>
        <taxon>Actinomycetes</taxon>
        <taxon>Mycobacteriales</taxon>
        <taxon>Nocardiaceae</taxon>
        <taxon>Nocardia</taxon>
    </lineage>
</organism>
<dbReference type="AlphaFoldDB" id="A0A370HC85"/>